<feature type="region of interest" description="Disordered" evidence="1">
    <location>
        <begin position="674"/>
        <end position="699"/>
    </location>
</feature>
<feature type="compositionally biased region" description="Basic and acidic residues" evidence="1">
    <location>
        <begin position="567"/>
        <end position="578"/>
    </location>
</feature>
<name>A0A9P7B8L3_RHOMI</name>
<evidence type="ECO:0000256" key="1">
    <source>
        <dbReference type="SAM" id="MobiDB-lite"/>
    </source>
</evidence>
<feature type="region of interest" description="Disordered" evidence="1">
    <location>
        <begin position="345"/>
        <end position="394"/>
    </location>
</feature>
<dbReference type="GO" id="GO:0000470">
    <property type="term" value="P:maturation of LSU-rRNA"/>
    <property type="evidence" value="ECO:0007669"/>
    <property type="project" value="TreeGrafter"/>
</dbReference>
<feature type="compositionally biased region" description="Basic residues" evidence="1">
    <location>
        <begin position="26"/>
        <end position="38"/>
    </location>
</feature>
<feature type="compositionally biased region" description="Basic and acidic residues" evidence="1">
    <location>
        <begin position="347"/>
        <end position="360"/>
    </location>
</feature>
<dbReference type="SUPFAM" id="SSF52954">
    <property type="entry name" value="Class II aaRS ABD-related"/>
    <property type="match status" value="1"/>
</dbReference>
<feature type="compositionally biased region" description="Basic and acidic residues" evidence="1">
    <location>
        <begin position="39"/>
        <end position="64"/>
    </location>
</feature>
<comment type="caution">
    <text evidence="3">The sequence shown here is derived from an EMBL/GenBank/DDBJ whole genome shotgun (WGS) entry which is preliminary data.</text>
</comment>
<dbReference type="Gene3D" id="3.40.50.10480">
    <property type="entry name" value="Probable brix-domain ribosomal biogenesis protein"/>
    <property type="match status" value="1"/>
</dbReference>
<dbReference type="AlphaFoldDB" id="A0A9P7B8L3"/>
<organism evidence="3 4">
    <name type="scientific">Rhodotorula mucilaginosa</name>
    <name type="common">Yeast</name>
    <name type="synonym">Rhodotorula rubra</name>
    <dbReference type="NCBI Taxonomy" id="5537"/>
    <lineage>
        <taxon>Eukaryota</taxon>
        <taxon>Fungi</taxon>
        <taxon>Dikarya</taxon>
        <taxon>Basidiomycota</taxon>
        <taxon>Pucciniomycotina</taxon>
        <taxon>Microbotryomycetes</taxon>
        <taxon>Sporidiobolales</taxon>
        <taxon>Sporidiobolaceae</taxon>
        <taxon>Rhodotorula</taxon>
    </lineage>
</organism>
<protein>
    <recommendedName>
        <fullName evidence="2">Brix domain-containing protein</fullName>
    </recommendedName>
</protein>
<dbReference type="Proteomes" id="UP000777482">
    <property type="component" value="Unassembled WGS sequence"/>
</dbReference>
<dbReference type="GO" id="GO:0005730">
    <property type="term" value="C:nucleolus"/>
    <property type="evidence" value="ECO:0007669"/>
    <property type="project" value="TreeGrafter"/>
</dbReference>
<reference evidence="3 4" key="1">
    <citation type="submission" date="2020-11" db="EMBL/GenBank/DDBJ databases">
        <title>Kefir isolates.</title>
        <authorList>
            <person name="Marcisauskas S."/>
            <person name="Kim Y."/>
            <person name="Blasche S."/>
        </authorList>
    </citation>
    <scope>NUCLEOTIDE SEQUENCE [LARGE SCALE GENOMIC DNA]</scope>
    <source>
        <strain evidence="3 4">KR</strain>
    </source>
</reference>
<sequence length="773" mass="85017">MPLKAADISRVRNKVVRGDLNQKRKKELKQAKLKKRIARKEAEARGETVERGIPRTIENTREWLGDEDGEYADPRTRPAPVSVNEETGDVTVDMGSLSNLFPTNAAAPEASTSELPPPEPKVLITTSPGKPPTPHTRGFLEDLQALLGGKTRADVVPRRSPKFELGRVARWARKRGYGAIMVVGEDHAKPTSLTVSLLPYGPTAHFRLTGITLCKDIPGHAKPTSHPPELVLNHFATPLGLSLATLLSQLFLPPSQAAKLQRQGFQGRQVVLAQNSRDFVFVRRYRYMFALKSHRLGKTKKQSDVARITEPNPEDEIDDTVKTRFQEIGPQFTLKMRWIRRGQLGETGHEREAREKHEAATGEQATEYGERAEGGDGEDDELAGGGAEDEEGMAIDDEDIHDEEEDDDAEAEAAAKKAIGFDETDAAGQPNFTNLENPTAAIETEAAGKSAFADEPLPSSANGDNSKKRPRSTPRVRKKPYHALLNPPPDSDSDSPEPEAVPLPMAGKKKNPELKSAFDTVGHTWHAGKGEGGVREGAKRREWNWDAPTSEAVRILREQNPPQQSERAAKRESDEGGPRRMSGFHGAEWSAGVHCTTVSQARKEQTARASALAVAAAAQPASPSSWWSSVIKRVRSTSQLRERSTAFSPFASRRWPSICMHEQQEAKRRCTQLHASKVRSRSTLQRDAVASPGESPDTRDKIVEKVEAESEGGEISEYEGSHLLTSYPHVRPQLQLHARSDLLSIPLPRTMAQTEALSIRSTPPRSSAAILSR</sequence>
<feature type="region of interest" description="Disordered" evidence="1">
    <location>
        <begin position="26"/>
        <end position="83"/>
    </location>
</feature>
<dbReference type="GO" id="GO:0030687">
    <property type="term" value="C:preribosome, large subunit precursor"/>
    <property type="evidence" value="ECO:0007669"/>
    <property type="project" value="TreeGrafter"/>
</dbReference>
<dbReference type="OrthoDB" id="264354at2759"/>
<evidence type="ECO:0000259" key="2">
    <source>
        <dbReference type="PROSITE" id="PS50833"/>
    </source>
</evidence>
<dbReference type="GO" id="GO:0000460">
    <property type="term" value="P:maturation of 5.8S rRNA"/>
    <property type="evidence" value="ECO:0007669"/>
    <property type="project" value="TreeGrafter"/>
</dbReference>
<evidence type="ECO:0000313" key="3">
    <source>
        <dbReference type="EMBL" id="KAG0664065.1"/>
    </source>
</evidence>
<dbReference type="GO" id="GO:0042134">
    <property type="term" value="F:rRNA primary transcript binding"/>
    <property type="evidence" value="ECO:0007669"/>
    <property type="project" value="InterPro"/>
</dbReference>
<feature type="domain" description="Brix" evidence="2">
    <location>
        <begin position="122"/>
        <end position="345"/>
    </location>
</feature>
<keyword evidence="4" id="KW-1185">Reference proteome</keyword>
<feature type="compositionally biased region" description="Basic residues" evidence="1">
    <location>
        <begin position="468"/>
        <end position="481"/>
    </location>
</feature>
<feature type="compositionally biased region" description="Acidic residues" evidence="1">
    <location>
        <begin position="375"/>
        <end position="394"/>
    </location>
</feature>
<feature type="compositionally biased region" description="Basic and acidic residues" evidence="1">
    <location>
        <begin position="528"/>
        <end position="544"/>
    </location>
</feature>
<proteinExistence type="predicted"/>
<dbReference type="SMART" id="SM00879">
    <property type="entry name" value="Brix"/>
    <property type="match status" value="1"/>
</dbReference>
<dbReference type="InterPro" id="IPR007109">
    <property type="entry name" value="Brix"/>
</dbReference>
<dbReference type="EMBL" id="PUHQ01000016">
    <property type="protein sequence ID" value="KAG0664065.1"/>
    <property type="molecule type" value="Genomic_DNA"/>
</dbReference>
<dbReference type="PANTHER" id="PTHR22734:SF3">
    <property type="entry name" value="RIBOSOME PRODUCTION FACTOR 1"/>
    <property type="match status" value="1"/>
</dbReference>
<feature type="region of interest" description="Disordered" evidence="1">
    <location>
        <begin position="421"/>
        <end position="582"/>
    </location>
</feature>
<dbReference type="Pfam" id="PF04427">
    <property type="entry name" value="Brix"/>
    <property type="match status" value="1"/>
</dbReference>
<dbReference type="InterPro" id="IPR044281">
    <property type="entry name" value="IMP4/RPF1"/>
</dbReference>
<gene>
    <name evidence="3" type="ORF">C6P46_001926</name>
</gene>
<accession>A0A9P7B8L3</accession>
<dbReference type="PROSITE" id="PS50833">
    <property type="entry name" value="BRIX"/>
    <property type="match status" value="1"/>
</dbReference>
<evidence type="ECO:0000313" key="4">
    <source>
        <dbReference type="Proteomes" id="UP000777482"/>
    </source>
</evidence>
<dbReference type="PANTHER" id="PTHR22734">
    <property type="entry name" value="U3 SMALL NUCLEOLAR RIBONUCLEOPROTEIN PROTEIN IMP4"/>
    <property type="match status" value="1"/>
</dbReference>